<accession>A0ABD1PDB6</accession>
<keyword evidence="3" id="KW-1185">Reference proteome</keyword>
<evidence type="ECO:0000313" key="3">
    <source>
        <dbReference type="Proteomes" id="UP001604336"/>
    </source>
</evidence>
<protein>
    <submittedName>
        <fullName evidence="2">Auxin efflux carrier component 4</fullName>
    </submittedName>
</protein>
<organism evidence="2 3">
    <name type="scientific">Abeliophyllum distichum</name>
    <dbReference type="NCBI Taxonomy" id="126358"/>
    <lineage>
        <taxon>Eukaryota</taxon>
        <taxon>Viridiplantae</taxon>
        <taxon>Streptophyta</taxon>
        <taxon>Embryophyta</taxon>
        <taxon>Tracheophyta</taxon>
        <taxon>Spermatophyta</taxon>
        <taxon>Magnoliopsida</taxon>
        <taxon>eudicotyledons</taxon>
        <taxon>Gunneridae</taxon>
        <taxon>Pentapetalae</taxon>
        <taxon>asterids</taxon>
        <taxon>lamiids</taxon>
        <taxon>Lamiales</taxon>
        <taxon>Oleaceae</taxon>
        <taxon>Forsythieae</taxon>
        <taxon>Abeliophyllum</taxon>
    </lineage>
</organism>
<gene>
    <name evidence="2" type="ORF">Adt_45303</name>
</gene>
<name>A0ABD1PDB6_9LAMI</name>
<comment type="caution">
    <text evidence="2">The sequence shown here is derived from an EMBL/GenBank/DDBJ whole genome shotgun (WGS) entry which is preliminary data.</text>
</comment>
<evidence type="ECO:0000256" key="1">
    <source>
        <dbReference type="SAM" id="MobiDB-lite"/>
    </source>
</evidence>
<evidence type="ECO:0000313" key="2">
    <source>
        <dbReference type="EMBL" id="KAL2461883.1"/>
    </source>
</evidence>
<reference evidence="3" key="1">
    <citation type="submission" date="2024-07" db="EMBL/GenBank/DDBJ databases">
        <title>Two chromosome-level genome assemblies of Korean endemic species Abeliophyllum distichum and Forsythia ovata (Oleaceae).</title>
        <authorList>
            <person name="Jang H."/>
        </authorList>
    </citation>
    <scope>NUCLEOTIDE SEQUENCE [LARGE SCALE GENOMIC DNA]</scope>
</reference>
<proteinExistence type="predicted"/>
<dbReference type="Proteomes" id="UP001604336">
    <property type="component" value="Unassembled WGS sequence"/>
</dbReference>
<sequence length="146" mass="15680">MMGGARNLNFGANNVYGLEPSRGPTPRPSNFKDETGNNVNKSRFYHGNEQYQAPNLGMFSPNNGSKPVGANAGKKPNGQQKGGKDLHRFVWSSSASPVSDVFGGHDYEALDRNTNAKEVRVPVSLGKGIIFPAISISISVQPSFTK</sequence>
<feature type="region of interest" description="Disordered" evidence="1">
    <location>
        <begin position="1"/>
        <end position="84"/>
    </location>
</feature>
<dbReference type="EMBL" id="JBFOLK010000014">
    <property type="protein sequence ID" value="KAL2461883.1"/>
    <property type="molecule type" value="Genomic_DNA"/>
</dbReference>
<dbReference type="AlphaFoldDB" id="A0ABD1PDB6"/>